<proteinExistence type="predicted"/>
<dbReference type="PROSITE" id="PS50883">
    <property type="entry name" value="EAL"/>
    <property type="match status" value="1"/>
</dbReference>
<organism evidence="4 5">
    <name type="scientific">[Eubacterium] hominis</name>
    <dbReference type="NCBI Taxonomy" id="2764325"/>
    <lineage>
        <taxon>Bacteria</taxon>
        <taxon>Bacillati</taxon>
        <taxon>Bacillota</taxon>
        <taxon>Erysipelotrichia</taxon>
        <taxon>Erysipelotrichales</taxon>
        <taxon>Erysipelotrichaceae</taxon>
        <taxon>Amedibacillus</taxon>
    </lineage>
</organism>
<name>A0A7G9GIW5_9FIRM</name>
<keyword evidence="1" id="KW-0472">Membrane</keyword>
<dbReference type="Gene3D" id="3.30.70.270">
    <property type="match status" value="1"/>
</dbReference>
<dbReference type="AlphaFoldDB" id="A0A7G9GIW5"/>
<dbReference type="CDD" id="cd01949">
    <property type="entry name" value="GGDEF"/>
    <property type="match status" value="1"/>
</dbReference>
<keyword evidence="1" id="KW-1133">Transmembrane helix</keyword>
<evidence type="ECO:0000259" key="3">
    <source>
        <dbReference type="PROSITE" id="PS50887"/>
    </source>
</evidence>
<dbReference type="CDD" id="cd01948">
    <property type="entry name" value="EAL"/>
    <property type="match status" value="1"/>
</dbReference>
<dbReference type="PANTHER" id="PTHR33121">
    <property type="entry name" value="CYCLIC DI-GMP PHOSPHODIESTERASE PDEF"/>
    <property type="match status" value="1"/>
</dbReference>
<feature type="transmembrane region" description="Helical" evidence="1">
    <location>
        <begin position="12"/>
        <end position="33"/>
    </location>
</feature>
<feature type="domain" description="EAL" evidence="2">
    <location>
        <begin position="489"/>
        <end position="743"/>
    </location>
</feature>
<dbReference type="PROSITE" id="PS50887">
    <property type="entry name" value="GGDEF"/>
    <property type="match status" value="1"/>
</dbReference>
<dbReference type="InterPro" id="IPR000160">
    <property type="entry name" value="GGDEF_dom"/>
</dbReference>
<dbReference type="SUPFAM" id="SSF55073">
    <property type="entry name" value="Nucleotide cyclase"/>
    <property type="match status" value="1"/>
</dbReference>
<dbReference type="SMART" id="SM00052">
    <property type="entry name" value="EAL"/>
    <property type="match status" value="1"/>
</dbReference>
<keyword evidence="1" id="KW-0812">Transmembrane</keyword>
<dbReference type="Proteomes" id="UP000515856">
    <property type="component" value="Chromosome"/>
</dbReference>
<dbReference type="GO" id="GO:0071111">
    <property type="term" value="F:cyclic-guanylate-specific phosphodiesterase activity"/>
    <property type="evidence" value="ECO:0007669"/>
    <property type="project" value="InterPro"/>
</dbReference>
<dbReference type="PANTHER" id="PTHR33121:SF79">
    <property type="entry name" value="CYCLIC DI-GMP PHOSPHODIESTERASE PDED-RELATED"/>
    <property type="match status" value="1"/>
</dbReference>
<dbReference type="InterPro" id="IPR029787">
    <property type="entry name" value="Nucleotide_cyclase"/>
</dbReference>
<dbReference type="Gene3D" id="3.30.450.20">
    <property type="entry name" value="PAS domain"/>
    <property type="match status" value="1"/>
</dbReference>
<dbReference type="SUPFAM" id="SSF141868">
    <property type="entry name" value="EAL domain-like"/>
    <property type="match status" value="1"/>
</dbReference>
<dbReference type="RefSeq" id="WP_117454425.1">
    <property type="nucleotide sequence ID" value="NZ_CP060636.1"/>
</dbReference>
<dbReference type="Pfam" id="PF00563">
    <property type="entry name" value="EAL"/>
    <property type="match status" value="1"/>
</dbReference>
<evidence type="ECO:0000313" key="5">
    <source>
        <dbReference type="Proteomes" id="UP000515856"/>
    </source>
</evidence>
<dbReference type="SMART" id="SM00267">
    <property type="entry name" value="GGDEF"/>
    <property type="match status" value="1"/>
</dbReference>
<feature type="domain" description="GGDEF" evidence="3">
    <location>
        <begin position="346"/>
        <end position="480"/>
    </location>
</feature>
<dbReference type="CDD" id="cd18773">
    <property type="entry name" value="PDC1_HK_sensor"/>
    <property type="match status" value="1"/>
</dbReference>
<dbReference type="Pfam" id="PF00990">
    <property type="entry name" value="GGDEF"/>
    <property type="match status" value="1"/>
</dbReference>
<reference evidence="4 5" key="1">
    <citation type="submission" date="2020-08" db="EMBL/GenBank/DDBJ databases">
        <authorList>
            <person name="Liu C."/>
            <person name="Sun Q."/>
        </authorList>
    </citation>
    <scope>NUCLEOTIDE SEQUENCE [LARGE SCALE GENOMIC DNA]</scope>
    <source>
        <strain evidence="4 5">NSJ-61</strain>
    </source>
</reference>
<dbReference type="InterPro" id="IPR035919">
    <property type="entry name" value="EAL_sf"/>
</dbReference>
<dbReference type="InterPro" id="IPR043128">
    <property type="entry name" value="Rev_trsase/Diguanyl_cyclase"/>
</dbReference>
<sequence length="746" mass="86045">MKRVDNQIRHSILVVATITFVLISLCLSGLWFINDQQNAKTNEFLAQMTTQYKASILRQIHGDIETLDGMATILGEEEAVETEHLYRILEEINNANRFMRMGFIRTDGMTTMVDISGQRIENVDLSQMDYVKKALHGEEVITDTIKDSFGDGYINIYAVPIYHKGKIIGALCAVNDSEIYRSIVDLPSLGNGFAGIVKSDGALVIRSKEDPNQTYDNIYQLSFDRQDELEEAKQALKNKEDGSFMYHQQGNTYLAHFTSLGINDWLIVSMVPNSVLTSNLRMVSKLSIMAIIAIIILLSALLKYINKIILGSRKILENIAYFDELTNSYTKSKFLLEANALLEKSRYYSIVELDILNFKMINELFGYQAGDAFLKYFAKCLKEEIQTDELYYRHHADCFGLMLHEQDKQTLIKRMEKLKAKICSYELHPQQHYYIQCSCGIKIFDEREQNQAIDLVINRAMMALKECKKHSNSDIYIYDDKLYNASQHQSLIESRMETALQNHEFEVYLQPKHDIVTEKIVGAEALVRWNMDGKIIMPDEFIPLFEENGFITKLDMYVLDHAFSYMEEWQSKGYCIKQINVNQSRMLMYRSNYMEDIKKIIKRHHVDTSAIVLEVTESVALEDMEILKETIQSVHQLGFEVSMDDFGSGYSSLNVLQALPFDELKLDRFFVKDMGVDHEKQKKIIQYIIELNKSLNVRTVAEGVETKAQLEFLRGIGCDIAQGYYFSKPLPKNEFDKLLEKEQGNE</sequence>
<accession>A0A7G9GIW5</accession>
<dbReference type="KEGG" id="ehn:H9Q80_10620"/>
<dbReference type="InterPro" id="IPR001633">
    <property type="entry name" value="EAL_dom"/>
</dbReference>
<dbReference type="NCBIfam" id="TIGR00254">
    <property type="entry name" value="GGDEF"/>
    <property type="match status" value="1"/>
</dbReference>
<evidence type="ECO:0000256" key="1">
    <source>
        <dbReference type="SAM" id="Phobius"/>
    </source>
</evidence>
<keyword evidence="5" id="KW-1185">Reference proteome</keyword>
<feature type="transmembrane region" description="Helical" evidence="1">
    <location>
        <begin position="286"/>
        <end position="305"/>
    </location>
</feature>
<gene>
    <name evidence="4" type="ORF">H9Q80_10620</name>
</gene>
<dbReference type="InterPro" id="IPR050706">
    <property type="entry name" value="Cyclic-di-GMP_PDE-like"/>
</dbReference>
<evidence type="ECO:0000259" key="2">
    <source>
        <dbReference type="PROSITE" id="PS50883"/>
    </source>
</evidence>
<evidence type="ECO:0000313" key="4">
    <source>
        <dbReference type="EMBL" id="QNM10747.1"/>
    </source>
</evidence>
<dbReference type="EMBL" id="CP060636">
    <property type="protein sequence ID" value="QNM10747.1"/>
    <property type="molecule type" value="Genomic_DNA"/>
</dbReference>
<dbReference type="Gene3D" id="3.20.20.450">
    <property type="entry name" value="EAL domain"/>
    <property type="match status" value="1"/>
</dbReference>
<protein>
    <submittedName>
        <fullName evidence="4">EAL domain-containing protein</fullName>
    </submittedName>
</protein>